<dbReference type="HOGENOM" id="CLU_647459_0_0_1"/>
<dbReference type="PANTHER" id="PTHR12840">
    <property type="entry name" value="NADH-UBIQUINONE OXIDOREDUCTASE ASHI SUBUNIT"/>
    <property type="match status" value="1"/>
</dbReference>
<accession>R9PNB2</accession>
<keyword evidence="4" id="KW-1185">Reference proteome</keyword>
<gene>
    <name evidence="3" type="ORF">PHSY_007233</name>
</gene>
<feature type="compositionally biased region" description="Acidic residues" evidence="1">
    <location>
        <begin position="140"/>
        <end position="149"/>
    </location>
</feature>
<dbReference type="EMBL" id="DF238832">
    <property type="protein sequence ID" value="GAC99630.1"/>
    <property type="molecule type" value="Genomic_DNA"/>
</dbReference>
<keyword evidence="2" id="KW-0472">Membrane</keyword>
<feature type="region of interest" description="Disordered" evidence="1">
    <location>
        <begin position="126"/>
        <end position="149"/>
    </location>
</feature>
<dbReference type="Pfam" id="PF05821">
    <property type="entry name" value="NDUF_B8"/>
    <property type="match status" value="1"/>
</dbReference>
<keyword evidence="2" id="KW-0812">Transmembrane</keyword>
<evidence type="ECO:0000313" key="3">
    <source>
        <dbReference type="EMBL" id="GAC99630.1"/>
    </source>
</evidence>
<feature type="compositionally biased region" description="Polar residues" evidence="1">
    <location>
        <begin position="337"/>
        <end position="347"/>
    </location>
</feature>
<dbReference type="OrthoDB" id="2014058at2759"/>
<dbReference type="RefSeq" id="XP_012193217.1">
    <property type="nucleotide sequence ID" value="XM_012337827.1"/>
</dbReference>
<reference evidence="4" key="1">
    <citation type="journal article" date="2013" name="Genome Announc.">
        <title>Draft genome sequence of the basidiomycetous yeast-like fungus Pseudozyma hubeiensis SY62, which produces an abundant amount of the biosurfactant mannosylerythritol lipids.</title>
        <authorList>
            <person name="Konishi M."/>
            <person name="Hatada Y."/>
            <person name="Horiuchi J."/>
        </authorList>
    </citation>
    <scope>NUCLEOTIDE SEQUENCE [LARGE SCALE GENOMIC DNA]</scope>
    <source>
        <strain evidence="4">SY62</strain>
    </source>
</reference>
<feature type="region of interest" description="Disordered" evidence="1">
    <location>
        <begin position="324"/>
        <end position="367"/>
    </location>
</feature>
<dbReference type="eggNOG" id="ENOG502RADW">
    <property type="taxonomic scope" value="Eukaryota"/>
</dbReference>
<evidence type="ECO:0000256" key="2">
    <source>
        <dbReference type="SAM" id="Phobius"/>
    </source>
</evidence>
<dbReference type="GeneID" id="24112496"/>
<dbReference type="Proteomes" id="UP000014071">
    <property type="component" value="Unassembled WGS sequence"/>
</dbReference>
<keyword evidence="2" id="KW-1133">Transmembrane helix</keyword>
<dbReference type="GO" id="GO:0005739">
    <property type="term" value="C:mitochondrion"/>
    <property type="evidence" value="ECO:0007669"/>
    <property type="project" value="InterPro"/>
</dbReference>
<proteinExistence type="predicted"/>
<name>R9PNB2_PSEHS</name>
<dbReference type="InterPro" id="IPR008699">
    <property type="entry name" value="NDUFB8"/>
</dbReference>
<dbReference type="STRING" id="1305764.R9PNB2"/>
<dbReference type="PANTHER" id="PTHR12840:SF1">
    <property type="entry name" value="NADH DEHYDROGENASE [UBIQUINONE] 1 BETA SUBCOMPLEX SUBUNIT 8, MITOCHONDRIAL"/>
    <property type="match status" value="1"/>
</dbReference>
<feature type="transmembrane region" description="Helical" evidence="2">
    <location>
        <begin position="104"/>
        <end position="122"/>
    </location>
</feature>
<feature type="region of interest" description="Disordered" evidence="1">
    <location>
        <begin position="185"/>
        <end position="214"/>
    </location>
</feature>
<dbReference type="AlphaFoldDB" id="R9PNB2"/>
<sequence length="424" mass="47473">MRRRRRLCEAVAGASRSSAVLRTASAPVQRHLSTSRVAASKDPQLGDYPDLPFVSQQQRKYSPKWWDPQEKRNFGETPHEQDDVLSVWAPDVHAVPASSALRQFLVAIGVVVLFGSTVYAATPEKPALPRAPKEGAFSAEAEEEDEDEERTVCPVSKCMTLTKMHTRQNGTHYNLFNSLTRYAQEDSDNISSRPKRKRTTTATRSPPADPLRTNRLKQRYPLGDVWSYSWPLPLPQLPEHSQTPSERVAEIVERMVKGTFDADYTMFRSPQWARDHRISQDHLERIVVDPKEVDESATAAKALVETVLGRVIAGVKKGAIGVQGSGSKHLPVDVSSPAASSHRQQAEPTGAHSEAVAVEDPELDERELEEEMGRGDNYAMDWRSLLNYLESTAGTSKTSQWRNWHLLNAIAKTKLRCEELFGQQ</sequence>
<evidence type="ECO:0000313" key="4">
    <source>
        <dbReference type="Proteomes" id="UP000014071"/>
    </source>
</evidence>
<protein>
    <submittedName>
        <fullName evidence="3">Uncharacterized protein</fullName>
    </submittedName>
</protein>
<feature type="region of interest" description="Disordered" evidence="1">
    <location>
        <begin position="31"/>
        <end position="51"/>
    </location>
</feature>
<feature type="compositionally biased region" description="Acidic residues" evidence="1">
    <location>
        <begin position="357"/>
        <end position="367"/>
    </location>
</feature>
<evidence type="ECO:0000256" key="1">
    <source>
        <dbReference type="SAM" id="MobiDB-lite"/>
    </source>
</evidence>
<organism evidence="3 4">
    <name type="scientific">Pseudozyma hubeiensis (strain SY62)</name>
    <name type="common">Yeast</name>
    <dbReference type="NCBI Taxonomy" id="1305764"/>
    <lineage>
        <taxon>Eukaryota</taxon>
        <taxon>Fungi</taxon>
        <taxon>Dikarya</taxon>
        <taxon>Basidiomycota</taxon>
        <taxon>Ustilaginomycotina</taxon>
        <taxon>Ustilaginomycetes</taxon>
        <taxon>Ustilaginales</taxon>
        <taxon>Ustilaginaceae</taxon>
        <taxon>Pseudozyma</taxon>
    </lineage>
</organism>